<evidence type="ECO:0000313" key="2">
    <source>
        <dbReference type="EMBL" id="ORY15901.1"/>
    </source>
</evidence>
<dbReference type="EMBL" id="MCFA01000022">
    <property type="protein sequence ID" value="ORY15901.1"/>
    <property type="molecule type" value="Genomic_DNA"/>
</dbReference>
<keyword evidence="3" id="KW-1185">Reference proteome</keyword>
<gene>
    <name evidence="2" type="ORF">BCR34DRAFT_611932</name>
</gene>
<feature type="region of interest" description="Disordered" evidence="1">
    <location>
        <begin position="1"/>
        <end position="21"/>
    </location>
</feature>
<comment type="caution">
    <text evidence="2">The sequence shown here is derived from an EMBL/GenBank/DDBJ whole genome shotgun (WGS) entry which is preliminary data.</text>
</comment>
<proteinExistence type="predicted"/>
<organism evidence="2 3">
    <name type="scientific">Clohesyomyces aquaticus</name>
    <dbReference type="NCBI Taxonomy" id="1231657"/>
    <lineage>
        <taxon>Eukaryota</taxon>
        <taxon>Fungi</taxon>
        <taxon>Dikarya</taxon>
        <taxon>Ascomycota</taxon>
        <taxon>Pezizomycotina</taxon>
        <taxon>Dothideomycetes</taxon>
        <taxon>Pleosporomycetidae</taxon>
        <taxon>Pleosporales</taxon>
        <taxon>Lindgomycetaceae</taxon>
        <taxon>Clohesyomyces</taxon>
    </lineage>
</organism>
<dbReference type="OrthoDB" id="1022638at2759"/>
<protein>
    <recommendedName>
        <fullName evidence="4">BTB domain-containing protein</fullName>
    </recommendedName>
</protein>
<evidence type="ECO:0008006" key="4">
    <source>
        <dbReference type="Google" id="ProtNLM"/>
    </source>
</evidence>
<dbReference type="STRING" id="1231657.A0A1Y2A058"/>
<evidence type="ECO:0000256" key="1">
    <source>
        <dbReference type="SAM" id="MobiDB-lite"/>
    </source>
</evidence>
<evidence type="ECO:0000313" key="3">
    <source>
        <dbReference type="Proteomes" id="UP000193144"/>
    </source>
</evidence>
<name>A0A1Y2A058_9PLEO</name>
<reference evidence="2 3" key="1">
    <citation type="submission" date="2016-07" db="EMBL/GenBank/DDBJ databases">
        <title>Pervasive Adenine N6-methylation of Active Genes in Fungi.</title>
        <authorList>
            <consortium name="DOE Joint Genome Institute"/>
            <person name="Mondo S.J."/>
            <person name="Dannebaum R.O."/>
            <person name="Kuo R.C."/>
            <person name="Labutti K."/>
            <person name="Haridas S."/>
            <person name="Kuo A."/>
            <person name="Salamov A."/>
            <person name="Ahrendt S.R."/>
            <person name="Lipzen A."/>
            <person name="Sullivan W."/>
            <person name="Andreopoulos W.B."/>
            <person name="Clum A."/>
            <person name="Lindquist E."/>
            <person name="Daum C."/>
            <person name="Ramamoorthy G.K."/>
            <person name="Gryganskyi A."/>
            <person name="Culley D."/>
            <person name="Magnuson J.K."/>
            <person name="James T.Y."/>
            <person name="O'Malley M.A."/>
            <person name="Stajich J.E."/>
            <person name="Spatafora J.W."/>
            <person name="Visel A."/>
            <person name="Grigoriev I.V."/>
        </authorList>
    </citation>
    <scope>NUCLEOTIDE SEQUENCE [LARGE SCALE GENOMIC DNA]</scope>
    <source>
        <strain evidence="2 3">CBS 115471</strain>
    </source>
</reference>
<dbReference type="Proteomes" id="UP000193144">
    <property type="component" value="Unassembled WGS sequence"/>
</dbReference>
<dbReference type="AlphaFoldDB" id="A0A1Y2A058"/>
<sequence length="180" mass="20090">MAESPGEGIMSHAEKRAKTSSTELDFTGVPITVEFKHTMKPEWATENPGPVVLENETLHTFKIYLHWLYTRSLDRVEKETNRICIQLVNAYVLGERYIGAAYQNDVLEEIIANVERLSSGKRMIPYGRAIKTIFAGTVEGSPARRLLVDLAVWGGKDFNELGSLSAPAENLHPEFIKDGA</sequence>
<accession>A0A1Y2A058</accession>